<proteinExistence type="inferred from homology"/>
<evidence type="ECO:0000256" key="5">
    <source>
        <dbReference type="SAM" id="Coils"/>
    </source>
</evidence>
<dbReference type="CDD" id="cd17254">
    <property type="entry name" value="RMtype1_S_FclI-TRD1-CR1_like"/>
    <property type="match status" value="1"/>
</dbReference>
<feature type="coiled-coil region" evidence="5">
    <location>
        <begin position="167"/>
        <end position="194"/>
    </location>
</feature>
<protein>
    <submittedName>
        <fullName evidence="7">Restriction endonuclease subunit S</fullName>
        <ecNumber evidence="7">3.1.21.-</ecNumber>
    </submittedName>
</protein>
<keyword evidence="3" id="KW-0238">DNA-binding</keyword>
<dbReference type="Gene3D" id="1.10.287.1120">
    <property type="entry name" value="Bipartite methylase S protein"/>
    <property type="match status" value="1"/>
</dbReference>
<keyword evidence="7" id="KW-0255">Endonuclease</keyword>
<dbReference type="CDD" id="cd17524">
    <property type="entry name" value="RMtype1_S_EcoUTORF5051P-TRD2-CR2_like"/>
    <property type="match status" value="1"/>
</dbReference>
<dbReference type="InterPro" id="IPR051212">
    <property type="entry name" value="Type-I_RE_S_subunit"/>
</dbReference>
<dbReference type="InterPro" id="IPR000055">
    <property type="entry name" value="Restrct_endonuc_typeI_TRD"/>
</dbReference>
<dbReference type="GO" id="GO:0004519">
    <property type="term" value="F:endonuclease activity"/>
    <property type="evidence" value="ECO:0007669"/>
    <property type="project" value="UniProtKB-KW"/>
</dbReference>
<keyword evidence="5" id="KW-0175">Coiled coil</keyword>
<keyword evidence="7" id="KW-0378">Hydrolase</keyword>
<evidence type="ECO:0000313" key="7">
    <source>
        <dbReference type="EMBL" id="MEK9511168.1"/>
    </source>
</evidence>
<evidence type="ECO:0000256" key="3">
    <source>
        <dbReference type="ARBA" id="ARBA00023125"/>
    </source>
</evidence>
<dbReference type="PANTHER" id="PTHR43140">
    <property type="entry name" value="TYPE-1 RESTRICTION ENZYME ECOKI SPECIFICITY PROTEIN"/>
    <property type="match status" value="1"/>
</dbReference>
<dbReference type="PANTHER" id="PTHR43140:SF1">
    <property type="entry name" value="TYPE I RESTRICTION ENZYME ECOKI SPECIFICITY SUBUNIT"/>
    <property type="match status" value="1"/>
</dbReference>
<dbReference type="Gene3D" id="3.90.220.20">
    <property type="entry name" value="DNA methylase specificity domains"/>
    <property type="match status" value="2"/>
</dbReference>
<dbReference type="GO" id="GO:0016787">
    <property type="term" value="F:hydrolase activity"/>
    <property type="evidence" value="ECO:0007669"/>
    <property type="project" value="UniProtKB-KW"/>
</dbReference>
<keyword evidence="2" id="KW-0680">Restriction system</keyword>
<accession>A0ABU9EIQ7</accession>
<evidence type="ECO:0000256" key="4">
    <source>
        <dbReference type="ARBA" id="ARBA00038652"/>
    </source>
</evidence>
<keyword evidence="8" id="KW-1185">Reference proteome</keyword>
<sequence>MNFIKTATNYHDLSSMPLGWKKSYVKYLGNYINGYPFKPDNWSFQGKPILRIQNLSNPNADFNRYEGEISEAYLVHKGDILISWSASLGVYKWLGEDAWLNQHIFKVEINTKLVFEEYFVWLASWFIKELEHKAHGSTMQHLTWNAFGNFPVLLPPMPEQKAIAHYLDKETAKIDQLIEAKKRLLELLDEKRRALITHAVTRGLNPDVPMRDSGVEWIGEIPKHWEILPLRRILKKMDYGISESVGSEGNIAVLRMGDIDEGEIFYDNVGFVDDVDHDLILTANDLLFNRTNSLDKIGKVAIFRNNYSFPVSFASYLVRMRCNDSVIPEYLNYLLNSLPVLTWAKSNALPAIGQVNLNPNRYSYVNIPIPPIEEQLNIKTYINAKIKQIKKLCSSSEETIKLLQERRTSLITAAVTGQLKIS</sequence>
<evidence type="ECO:0000256" key="2">
    <source>
        <dbReference type="ARBA" id="ARBA00022747"/>
    </source>
</evidence>
<evidence type="ECO:0000256" key="1">
    <source>
        <dbReference type="ARBA" id="ARBA00010923"/>
    </source>
</evidence>
<comment type="similarity">
    <text evidence="1">Belongs to the type-I restriction system S methylase family.</text>
</comment>
<keyword evidence="7" id="KW-0540">Nuclease</keyword>
<evidence type="ECO:0000313" key="8">
    <source>
        <dbReference type="Proteomes" id="UP001387447"/>
    </source>
</evidence>
<dbReference type="InterPro" id="IPR044946">
    <property type="entry name" value="Restrct_endonuc_typeI_TRD_sf"/>
</dbReference>
<dbReference type="Pfam" id="PF01420">
    <property type="entry name" value="Methylase_S"/>
    <property type="match status" value="1"/>
</dbReference>
<name>A0ABU9EIQ7_LIMFS</name>
<evidence type="ECO:0000259" key="6">
    <source>
        <dbReference type="Pfam" id="PF01420"/>
    </source>
</evidence>
<dbReference type="Proteomes" id="UP001387447">
    <property type="component" value="Unassembled WGS sequence"/>
</dbReference>
<comment type="subunit">
    <text evidence="4">The methyltransferase is composed of M and S polypeptides.</text>
</comment>
<dbReference type="EC" id="3.1.21.-" evidence="7"/>
<comment type="caution">
    <text evidence="7">The sequence shown here is derived from an EMBL/GenBank/DDBJ whole genome shotgun (WGS) entry which is preliminary data.</text>
</comment>
<feature type="domain" description="Type I restriction modification DNA specificity" evidence="6">
    <location>
        <begin position="18"/>
        <end position="185"/>
    </location>
</feature>
<organism evidence="7 8">
    <name type="scientific">Limnospira fusiformis PMC 851.14</name>
    <dbReference type="NCBI Taxonomy" id="2219512"/>
    <lineage>
        <taxon>Bacteria</taxon>
        <taxon>Bacillati</taxon>
        <taxon>Cyanobacteriota</taxon>
        <taxon>Cyanophyceae</taxon>
        <taxon>Oscillatoriophycideae</taxon>
        <taxon>Oscillatoriales</taxon>
        <taxon>Sirenicapillariaceae</taxon>
        <taxon>Limnospira</taxon>
    </lineage>
</organism>
<dbReference type="RefSeq" id="WP_368662868.1">
    <property type="nucleotide sequence ID" value="NZ_JBBWYZ010000004.1"/>
</dbReference>
<reference evidence="7 8" key="1">
    <citation type="journal article" date="2024" name="Front. Microbiol.">
        <title>Transcriptomic insights into the dominance of two phototrophs throughout the water column of a tropical hypersaline-alkaline crater lake (Dziani Dzaha, Mayotte).</title>
        <authorList>
            <person name="Duperron S."/>
            <person name="Halary S."/>
            <person name="Bouly J.-P."/>
            <person name="Roussel T."/>
            <person name="Hugoni M."/>
            <person name="Bruto M."/>
            <person name="Oger P."/>
            <person name="Duval C."/>
            <person name="Woo A."/>
            <person name="Jezequiel D."/>
            <person name="Ader M."/>
            <person name="Leboulanger C."/>
            <person name="Agogue H."/>
            <person name="Grossi V."/>
            <person name="Trousselier M."/>
            <person name="Bernard C."/>
        </authorList>
    </citation>
    <scope>NUCLEOTIDE SEQUENCE [LARGE SCALE GENOMIC DNA]</scope>
    <source>
        <strain evidence="7 8">PMC 851.14</strain>
    </source>
</reference>
<gene>
    <name evidence="7" type="ORF">AAEJ74_05545</name>
</gene>
<dbReference type="EMBL" id="JBBWYZ010000004">
    <property type="protein sequence ID" value="MEK9511168.1"/>
    <property type="molecule type" value="Genomic_DNA"/>
</dbReference>
<dbReference type="SUPFAM" id="SSF116734">
    <property type="entry name" value="DNA methylase specificity domain"/>
    <property type="match status" value="2"/>
</dbReference>